<evidence type="ECO:0000256" key="1">
    <source>
        <dbReference type="ARBA" id="ARBA00022801"/>
    </source>
</evidence>
<evidence type="ECO:0000256" key="3">
    <source>
        <dbReference type="PIRSR" id="PIRSR017388-2"/>
    </source>
</evidence>
<feature type="active site" description="Charge relay system" evidence="2">
    <location>
        <position position="178"/>
    </location>
</feature>
<name>A0A6A7K993_9FIRM</name>
<dbReference type="InterPro" id="IPR050266">
    <property type="entry name" value="AB_hydrolase_sf"/>
</dbReference>
<reference evidence="6 7" key="1">
    <citation type="submission" date="2019-10" db="EMBL/GenBank/DDBJ databases">
        <title>Alkalibaculum tamaniensis sp.nov., a new alkaliphilic acetogen, isolated on methoxylated aromatics from a mud volcano.</title>
        <authorList>
            <person name="Khomyakova M.A."/>
            <person name="Merkel A.Y."/>
            <person name="Bonch-Osmolovskaya E.A."/>
            <person name="Slobodkin A.I."/>
        </authorList>
    </citation>
    <scope>NUCLEOTIDE SEQUENCE [LARGE SCALE GENOMIC DNA]</scope>
    <source>
        <strain evidence="6 7">M08DMB</strain>
    </source>
</reference>
<evidence type="ECO:0000256" key="2">
    <source>
        <dbReference type="PIRSR" id="PIRSR017388-1"/>
    </source>
</evidence>
<sequence>MNKRMNSKTGYLLIHGFGGNINEVAPLADFLKEGGYIVLCPVLKGHTGKRSDLSKYSYQDWILSVKNSYDELSISCEEIYMVGFSMGGLIALELSSQLSVNAIVTLNTPIYFWDFKNILLYIFHDIKNLKLNNTIRYIQSCTSFPIKSLINFRLLLFNTKRSLSNVKCPLLIIQSLKDDAVKAISANYIYEHVSSEDTNIKFYNESGHLILWSKAANNVIKDIYAFFEDVNTLDKYI</sequence>
<feature type="binding site" evidence="3">
    <location>
        <position position="86"/>
    </location>
    <ligand>
        <name>substrate</name>
    </ligand>
</feature>
<protein>
    <submittedName>
        <fullName evidence="6">Alpha/beta fold hydrolase</fullName>
    </submittedName>
</protein>
<dbReference type="PIRSF" id="PIRSF017388">
    <property type="entry name" value="Esterase_lipase"/>
    <property type="match status" value="1"/>
</dbReference>
<evidence type="ECO:0000313" key="6">
    <source>
        <dbReference type="EMBL" id="MPW25881.1"/>
    </source>
</evidence>
<evidence type="ECO:0000259" key="5">
    <source>
        <dbReference type="Pfam" id="PF12697"/>
    </source>
</evidence>
<dbReference type="AlphaFoldDB" id="A0A6A7K993"/>
<feature type="active site" description="Charge relay system" evidence="2">
    <location>
        <position position="208"/>
    </location>
</feature>
<dbReference type="RefSeq" id="WP_152803782.1">
    <property type="nucleotide sequence ID" value="NZ_WHNX01000011.1"/>
</dbReference>
<feature type="binding site" evidence="3">
    <location>
        <position position="17"/>
    </location>
    <ligand>
        <name>substrate</name>
    </ligand>
</feature>
<dbReference type="InterPro" id="IPR029058">
    <property type="entry name" value="AB_hydrolase_fold"/>
</dbReference>
<dbReference type="PANTHER" id="PTHR43798">
    <property type="entry name" value="MONOACYLGLYCEROL LIPASE"/>
    <property type="match status" value="1"/>
</dbReference>
<dbReference type="InterPro" id="IPR000073">
    <property type="entry name" value="AB_hydrolase_1"/>
</dbReference>
<evidence type="ECO:0000256" key="4">
    <source>
        <dbReference type="PIRSR" id="PIRSR017388-3"/>
    </source>
</evidence>
<dbReference type="PANTHER" id="PTHR43798:SF31">
    <property type="entry name" value="AB HYDROLASE SUPERFAMILY PROTEIN YCLE"/>
    <property type="match status" value="1"/>
</dbReference>
<dbReference type="GO" id="GO:0016020">
    <property type="term" value="C:membrane"/>
    <property type="evidence" value="ECO:0007669"/>
    <property type="project" value="TreeGrafter"/>
</dbReference>
<keyword evidence="7" id="KW-1185">Reference proteome</keyword>
<feature type="domain" description="AB hydrolase-1" evidence="5">
    <location>
        <begin position="12"/>
        <end position="115"/>
    </location>
</feature>
<feature type="site" description="Important for substrate specificity" evidence="4">
    <location>
        <position position="126"/>
    </location>
</feature>
<dbReference type="GO" id="GO:0052689">
    <property type="term" value="F:carboxylic ester hydrolase activity"/>
    <property type="evidence" value="ECO:0007669"/>
    <property type="project" value="InterPro"/>
</dbReference>
<dbReference type="Gene3D" id="3.40.50.1820">
    <property type="entry name" value="alpha/beta hydrolase"/>
    <property type="match status" value="1"/>
</dbReference>
<accession>A0A6A7K993</accession>
<dbReference type="Proteomes" id="UP000440004">
    <property type="component" value="Unassembled WGS sequence"/>
</dbReference>
<dbReference type="SUPFAM" id="SSF53474">
    <property type="entry name" value="alpha/beta-Hydrolases"/>
    <property type="match status" value="1"/>
</dbReference>
<evidence type="ECO:0000313" key="7">
    <source>
        <dbReference type="Proteomes" id="UP000440004"/>
    </source>
</evidence>
<proteinExistence type="predicted"/>
<dbReference type="InterPro" id="IPR012354">
    <property type="entry name" value="Esterase_lipase"/>
</dbReference>
<comment type="caution">
    <text evidence="6">The sequence shown here is derived from an EMBL/GenBank/DDBJ whole genome shotgun (WGS) entry which is preliminary data.</text>
</comment>
<organism evidence="6 7">
    <name type="scientific">Alkalibaculum sporogenes</name>
    <dbReference type="NCBI Taxonomy" id="2655001"/>
    <lineage>
        <taxon>Bacteria</taxon>
        <taxon>Bacillati</taxon>
        <taxon>Bacillota</taxon>
        <taxon>Clostridia</taxon>
        <taxon>Eubacteriales</taxon>
        <taxon>Eubacteriaceae</taxon>
        <taxon>Alkalibaculum</taxon>
    </lineage>
</organism>
<dbReference type="Pfam" id="PF12697">
    <property type="entry name" value="Abhydrolase_6"/>
    <property type="match status" value="1"/>
</dbReference>
<dbReference type="EMBL" id="WHNX01000011">
    <property type="protein sequence ID" value="MPW25881.1"/>
    <property type="molecule type" value="Genomic_DNA"/>
</dbReference>
<gene>
    <name evidence="6" type="ORF">GC105_08770</name>
</gene>
<feature type="active site" description="Nucleophile" evidence="2">
    <location>
        <position position="85"/>
    </location>
</feature>
<keyword evidence="1 6" id="KW-0378">Hydrolase</keyword>